<dbReference type="GO" id="GO:0042759">
    <property type="term" value="P:long-chain fatty acid biosynthetic process"/>
    <property type="evidence" value="ECO:0007669"/>
    <property type="project" value="TreeGrafter"/>
</dbReference>
<keyword evidence="5" id="KW-0746">Sphingolipid metabolism</keyword>
<keyword evidence="7" id="KW-0732">Signal</keyword>
<feature type="active site" description="Nucleophile" evidence="3">
    <location>
        <position position="306"/>
    </location>
</feature>
<protein>
    <recommendedName>
        <fullName evidence="5">Neutral ceramidase</fullName>
        <ecNumber evidence="5">3.5.1.23</ecNumber>
    </recommendedName>
</protein>
<dbReference type="GO" id="GO:0046872">
    <property type="term" value="F:metal ion binding"/>
    <property type="evidence" value="ECO:0007669"/>
    <property type="project" value="UniProtKB-KW"/>
</dbReference>
<dbReference type="GO" id="GO:0017040">
    <property type="term" value="F:N-acylsphingosine amidohydrolase activity"/>
    <property type="evidence" value="ECO:0007669"/>
    <property type="project" value="UniProtKB-UniRule"/>
</dbReference>
<dbReference type="GO" id="GO:0016020">
    <property type="term" value="C:membrane"/>
    <property type="evidence" value="ECO:0007669"/>
    <property type="project" value="GOC"/>
</dbReference>
<keyword evidence="5" id="KW-0443">Lipid metabolism</keyword>
<evidence type="ECO:0000259" key="8">
    <source>
        <dbReference type="Pfam" id="PF04734"/>
    </source>
</evidence>
<sequence length="690" mass="74089">MLLTRTLPRALAVAVAASLALAVPPGTDAAPDGAAEAGPRPVHEPERRAGGAPYLVGRGIADVTGEPAQTGMMGYADTSQVTEGLHMRQRSRAFIIVDRRTGERVVHVVADIGMFFQGIHDEILGEVRERFGSLYGERNVMLTATHTHAGVGGYSHHNMYNIFSGFFHERTYRAIVEGVVASIVRAHEDLAPARLTVATSRLDNANVNRSRTAFALNPRRDRRFFDDATDTQSTTLRVIRDGRVVGAINWFPVHATSMSTDNHLISPDNKGYAEYRWEEVAGVDHLADRDPRFVASFAQTNAGDMSPNLNLRPSDGPTTDEFKNTRIIGSRQLRAARGADGARAVTGGVDSRTVYVDLDGYEIDGRWTPDGEAATTCAPALGAAFAAGSTEDGGGGLPIFHEGAGGGNPIFDLISNALYTASPALRDCQAPKEILLPVGDLGLASSVVPVQLVRIGDLYLIGLPAEVTIVAGLRLRRAVADVVGVPVRQVLVQGYANHYIHYLTTPEEYDAQEYEGASTIFGRNELPALTQVSVGLARAMRSGRAVPLGAKDDQPTPFADNGLVPADTPPSGGEFGDVTQAPESSYEPGEVVTVAFAGAYPNNDLRHGSTYLKVERLRDGRWRRVADDGDWSTKLHWKRTGSSGSTITIEWQVPGGTPAGRYRIRYFGDARTSGDALTPISGTSPVFHVD</sequence>
<comment type="caution">
    <text evidence="10">The sequence shown here is derived from an EMBL/GenBank/DDBJ whole genome shotgun (WGS) entry which is preliminary data.</text>
</comment>
<comment type="similarity">
    <text evidence="1 5">Belongs to the neutral ceramidase family.</text>
</comment>
<evidence type="ECO:0000259" key="9">
    <source>
        <dbReference type="Pfam" id="PF17048"/>
    </source>
</evidence>
<feature type="binding site" evidence="4">
    <location>
        <position position="146"/>
    </location>
    <ligand>
        <name>Zn(2+)</name>
        <dbReference type="ChEBI" id="CHEBI:29105"/>
    </ligand>
</feature>
<dbReference type="Pfam" id="PF17048">
    <property type="entry name" value="Ceramidse_alk_C"/>
    <property type="match status" value="1"/>
</dbReference>
<keyword evidence="2 5" id="KW-0378">Hydrolase</keyword>
<dbReference type="EMBL" id="JACCFP010000001">
    <property type="protein sequence ID" value="NYJ01627.1"/>
    <property type="molecule type" value="Genomic_DNA"/>
</dbReference>
<evidence type="ECO:0000256" key="2">
    <source>
        <dbReference type="ARBA" id="ARBA00022801"/>
    </source>
</evidence>
<evidence type="ECO:0000256" key="1">
    <source>
        <dbReference type="ARBA" id="ARBA00009835"/>
    </source>
</evidence>
<name>A0A853C363_9ACTN</name>
<comment type="cofactor">
    <cofactor evidence="4">
        <name>Zn(2+)</name>
        <dbReference type="ChEBI" id="CHEBI:29105"/>
    </cofactor>
    <text evidence="4">Binds 1 zinc ion per subunit.</text>
</comment>
<dbReference type="GO" id="GO:0046512">
    <property type="term" value="P:sphingosine biosynthetic process"/>
    <property type="evidence" value="ECO:0007669"/>
    <property type="project" value="TreeGrafter"/>
</dbReference>
<feature type="compositionally biased region" description="Low complexity" evidence="6">
    <location>
        <begin position="28"/>
        <end position="40"/>
    </location>
</feature>
<gene>
    <name evidence="10" type="ORF">HNR19_002325</name>
</gene>
<feature type="signal peptide" evidence="7">
    <location>
        <begin position="1"/>
        <end position="29"/>
    </location>
</feature>
<evidence type="ECO:0000256" key="4">
    <source>
        <dbReference type="PIRSR" id="PIRSR606823-2"/>
    </source>
</evidence>
<evidence type="ECO:0000313" key="11">
    <source>
        <dbReference type="Proteomes" id="UP000530424"/>
    </source>
</evidence>
<dbReference type="AlphaFoldDB" id="A0A853C363"/>
<dbReference type="RefSeq" id="WP_179668089.1">
    <property type="nucleotide sequence ID" value="NZ_JACCFP010000001.1"/>
</dbReference>
<evidence type="ECO:0000256" key="5">
    <source>
        <dbReference type="RuleBase" id="RU366019"/>
    </source>
</evidence>
<dbReference type="PANTHER" id="PTHR12670:SF1">
    <property type="entry name" value="NEUTRAL CERAMIDASE"/>
    <property type="match status" value="1"/>
</dbReference>
<accession>A0A853C363</accession>
<dbReference type="InterPro" id="IPR031331">
    <property type="entry name" value="NEUT/ALK_ceramidase_C"/>
</dbReference>
<feature type="region of interest" description="Disordered" evidence="6">
    <location>
        <begin position="28"/>
        <end position="52"/>
    </location>
</feature>
<feature type="chain" id="PRO_5033051150" description="Neutral ceramidase" evidence="7">
    <location>
        <begin position="30"/>
        <end position="690"/>
    </location>
</feature>
<dbReference type="Proteomes" id="UP000530424">
    <property type="component" value="Unassembled WGS sequence"/>
</dbReference>
<evidence type="ECO:0000256" key="6">
    <source>
        <dbReference type="SAM" id="MobiDB-lite"/>
    </source>
</evidence>
<dbReference type="Pfam" id="PF04734">
    <property type="entry name" value="Ceramidase_alk"/>
    <property type="match status" value="1"/>
</dbReference>
<comment type="catalytic activity">
    <reaction evidence="5">
        <text>an N-acylsphing-4-enine + H2O = sphing-4-enine + a fatty acid</text>
        <dbReference type="Rhea" id="RHEA:20856"/>
        <dbReference type="ChEBI" id="CHEBI:15377"/>
        <dbReference type="ChEBI" id="CHEBI:28868"/>
        <dbReference type="ChEBI" id="CHEBI:52639"/>
        <dbReference type="ChEBI" id="CHEBI:57756"/>
        <dbReference type="EC" id="3.5.1.23"/>
    </reaction>
</comment>
<organism evidence="10 11">
    <name type="scientific">Nocardioides thalensis</name>
    <dbReference type="NCBI Taxonomy" id="1914755"/>
    <lineage>
        <taxon>Bacteria</taxon>
        <taxon>Bacillati</taxon>
        <taxon>Actinomycetota</taxon>
        <taxon>Actinomycetes</taxon>
        <taxon>Propionibacteriales</taxon>
        <taxon>Nocardioidaceae</taxon>
        <taxon>Nocardioides</taxon>
    </lineage>
</organism>
<keyword evidence="11" id="KW-1185">Reference proteome</keyword>
<keyword evidence="4" id="KW-0862">Zinc</keyword>
<feature type="binding site" evidence="4">
    <location>
        <position position="466"/>
    </location>
    <ligand>
        <name>Zn(2+)</name>
        <dbReference type="ChEBI" id="CHEBI:29105"/>
    </ligand>
</feature>
<feature type="domain" description="Neutral/alkaline non-lysosomal ceramidase C-terminal" evidence="9">
    <location>
        <begin position="563"/>
        <end position="689"/>
    </location>
</feature>
<proteinExistence type="inferred from homology"/>
<dbReference type="GO" id="GO:0005576">
    <property type="term" value="C:extracellular region"/>
    <property type="evidence" value="ECO:0007669"/>
    <property type="project" value="TreeGrafter"/>
</dbReference>
<dbReference type="PANTHER" id="PTHR12670">
    <property type="entry name" value="CERAMIDASE"/>
    <property type="match status" value="1"/>
</dbReference>
<feature type="binding site" evidence="4">
    <location>
        <position position="254"/>
    </location>
    <ligand>
        <name>Zn(2+)</name>
        <dbReference type="ChEBI" id="CHEBI:29105"/>
    </ligand>
</feature>
<keyword evidence="4" id="KW-0479">Metal-binding</keyword>
<evidence type="ECO:0000313" key="10">
    <source>
        <dbReference type="EMBL" id="NYJ01627.1"/>
    </source>
</evidence>
<feature type="domain" description="Neutral/alkaline non-lysosomal ceramidase N-terminal" evidence="8">
    <location>
        <begin position="54"/>
        <end position="531"/>
    </location>
</feature>
<dbReference type="InterPro" id="IPR038445">
    <property type="entry name" value="NCDase_C_sf"/>
</dbReference>
<dbReference type="Gene3D" id="2.60.40.2300">
    <property type="entry name" value="Neutral/alkaline non-lysosomal ceramidase, C-terminal domain"/>
    <property type="match status" value="1"/>
</dbReference>
<dbReference type="GO" id="GO:0046514">
    <property type="term" value="P:ceramide catabolic process"/>
    <property type="evidence" value="ECO:0007669"/>
    <property type="project" value="InterPro"/>
</dbReference>
<reference evidence="10 11" key="1">
    <citation type="submission" date="2020-07" db="EMBL/GenBank/DDBJ databases">
        <title>Sequencing the genomes of 1000 actinobacteria strains.</title>
        <authorList>
            <person name="Klenk H.-P."/>
        </authorList>
    </citation>
    <scope>NUCLEOTIDE SEQUENCE [LARGE SCALE GENOMIC DNA]</scope>
    <source>
        <strain evidence="10 11">DSM 103833</strain>
    </source>
</reference>
<feature type="binding site" evidence="4">
    <location>
        <position position="502"/>
    </location>
    <ligand>
        <name>Zn(2+)</name>
        <dbReference type="ChEBI" id="CHEBI:29105"/>
    </ligand>
</feature>
<evidence type="ECO:0000256" key="7">
    <source>
        <dbReference type="SAM" id="SignalP"/>
    </source>
</evidence>
<dbReference type="InterPro" id="IPR031329">
    <property type="entry name" value="NEUT/ALK_ceramidase_N"/>
</dbReference>
<dbReference type="InterPro" id="IPR006823">
    <property type="entry name" value="Ceramidase_alk"/>
</dbReference>
<dbReference type="EC" id="3.5.1.23" evidence="5"/>
<evidence type="ECO:0000256" key="3">
    <source>
        <dbReference type="PIRSR" id="PIRSR606823-1"/>
    </source>
</evidence>